<name>A0A2U0SNX5_9PAST</name>
<dbReference type="RefSeq" id="WP_116632138.1">
    <property type="nucleotide sequence ID" value="NZ_QENU01000010.1"/>
</dbReference>
<dbReference type="OrthoDB" id="8640229at2"/>
<dbReference type="EMBL" id="QENU01000010">
    <property type="protein sequence ID" value="PVX33027.1"/>
    <property type="molecule type" value="Genomic_DNA"/>
</dbReference>
<reference evidence="1 2" key="1">
    <citation type="submission" date="2018-05" db="EMBL/GenBank/DDBJ databases">
        <title>Genomic Encyclopedia of Type Strains, Phase IV (KMG-IV): sequencing the most valuable type-strain genomes for metagenomic binning, comparative biology and taxonomic classification.</title>
        <authorList>
            <person name="Goeker M."/>
        </authorList>
    </citation>
    <scope>NUCLEOTIDE SEQUENCE [LARGE SCALE GENOMIC DNA]</scope>
    <source>
        <strain evidence="1 2">DSM 22999</strain>
    </source>
</reference>
<dbReference type="InterPro" id="IPR008767">
    <property type="entry name" value="Phage_SPP1_head-tail_adaptor"/>
</dbReference>
<keyword evidence="2" id="KW-1185">Reference proteome</keyword>
<dbReference type="NCBIfam" id="TIGR01563">
    <property type="entry name" value="gp16_SPP1"/>
    <property type="match status" value="1"/>
</dbReference>
<comment type="caution">
    <text evidence="1">The sequence shown here is derived from an EMBL/GenBank/DDBJ whole genome shotgun (WGS) entry which is preliminary data.</text>
</comment>
<accession>A0A2U0SNX5</accession>
<gene>
    <name evidence="1" type="ORF">C8D76_11054</name>
</gene>
<protein>
    <submittedName>
        <fullName evidence="1">SPP1 family predicted phage head-tail adaptor</fullName>
    </submittedName>
</protein>
<evidence type="ECO:0000313" key="1">
    <source>
        <dbReference type="EMBL" id="PVX33027.1"/>
    </source>
</evidence>
<dbReference type="Pfam" id="PF05521">
    <property type="entry name" value="Phage_HCP"/>
    <property type="match status" value="1"/>
</dbReference>
<organism evidence="1 2">
    <name type="scientific">Alitibacter langaaensis DSM 22999</name>
    <dbReference type="NCBI Taxonomy" id="1122935"/>
    <lineage>
        <taxon>Bacteria</taxon>
        <taxon>Pseudomonadati</taxon>
        <taxon>Pseudomonadota</taxon>
        <taxon>Gammaproteobacteria</taxon>
        <taxon>Pasteurellales</taxon>
        <taxon>Pasteurellaceae</taxon>
        <taxon>Alitibacter</taxon>
    </lineage>
</organism>
<sequence length="118" mass="14034">MARMIKAGKYNKVITIQRRNTEKEKARNYGETRKTEWEDVATVHASVEPIQGREYFSGPFQLGEDIIRIRIRYLPNINRRMRVKYGERLLEINAVIDSKEEHKELQLMCKENSLNAYF</sequence>
<proteinExistence type="predicted"/>
<evidence type="ECO:0000313" key="2">
    <source>
        <dbReference type="Proteomes" id="UP000245909"/>
    </source>
</evidence>
<dbReference type="AlphaFoldDB" id="A0A2U0SNX5"/>
<dbReference type="Proteomes" id="UP000245909">
    <property type="component" value="Unassembled WGS sequence"/>
</dbReference>
<dbReference type="InterPro" id="IPR038666">
    <property type="entry name" value="SSP1_head-tail_sf"/>
</dbReference>
<dbReference type="Gene3D" id="2.40.10.270">
    <property type="entry name" value="Bacteriophage SPP1 head-tail adaptor protein"/>
    <property type="match status" value="1"/>
</dbReference>